<keyword evidence="3" id="KW-1185">Reference proteome</keyword>
<dbReference type="Proteomes" id="UP000007015">
    <property type="component" value="Chromosome 2"/>
</dbReference>
<evidence type="ECO:0000256" key="1">
    <source>
        <dbReference type="SAM" id="MobiDB-lite"/>
    </source>
</evidence>
<dbReference type="EMBL" id="CM000127">
    <property type="protein sequence ID" value="EEC72984.1"/>
    <property type="molecule type" value="Genomic_DNA"/>
</dbReference>
<evidence type="ECO:0000313" key="2">
    <source>
        <dbReference type="EMBL" id="EEC72984.1"/>
    </source>
</evidence>
<feature type="region of interest" description="Disordered" evidence="1">
    <location>
        <begin position="30"/>
        <end position="61"/>
    </location>
</feature>
<protein>
    <submittedName>
        <fullName evidence="2">Uncharacterized protein</fullName>
    </submittedName>
</protein>
<proteinExistence type="predicted"/>
<accession>B8AFZ6</accession>
<name>B8AFZ6_ORYSI</name>
<dbReference type="Gramene" id="BGIOSGA006625-TA">
    <property type="protein sequence ID" value="BGIOSGA006625-PA"/>
    <property type="gene ID" value="BGIOSGA006625"/>
</dbReference>
<dbReference type="AlphaFoldDB" id="B8AFZ6"/>
<dbReference type="HOGENOM" id="CLU_1498674_0_0_1"/>
<sequence>MKRNGDIASLFRKHEAKAKKRADLIDEEAQIEEEEPPLVEPHPVPTPVVEATNEEQDAPPEYDADHLQYDPGLRSPIASYDVNEQDAVRRAYILKGPNQCYAHDFPVREIYGSKNKPKPPVVATRESKAAMSPAVLELAGYKVAAFVRYRRVGVSLALCYEAAALSLPPRSGSRPRWRPR</sequence>
<evidence type="ECO:0000313" key="3">
    <source>
        <dbReference type="Proteomes" id="UP000007015"/>
    </source>
</evidence>
<reference evidence="2 3" key="1">
    <citation type="journal article" date="2005" name="PLoS Biol.">
        <title>The genomes of Oryza sativa: a history of duplications.</title>
        <authorList>
            <person name="Yu J."/>
            <person name="Wang J."/>
            <person name="Lin W."/>
            <person name="Li S."/>
            <person name="Li H."/>
            <person name="Zhou J."/>
            <person name="Ni P."/>
            <person name="Dong W."/>
            <person name="Hu S."/>
            <person name="Zeng C."/>
            <person name="Zhang J."/>
            <person name="Zhang Y."/>
            <person name="Li R."/>
            <person name="Xu Z."/>
            <person name="Li S."/>
            <person name="Li X."/>
            <person name="Zheng H."/>
            <person name="Cong L."/>
            <person name="Lin L."/>
            <person name="Yin J."/>
            <person name="Geng J."/>
            <person name="Li G."/>
            <person name="Shi J."/>
            <person name="Liu J."/>
            <person name="Lv H."/>
            <person name="Li J."/>
            <person name="Wang J."/>
            <person name="Deng Y."/>
            <person name="Ran L."/>
            <person name="Shi X."/>
            <person name="Wang X."/>
            <person name="Wu Q."/>
            <person name="Li C."/>
            <person name="Ren X."/>
            <person name="Wang J."/>
            <person name="Wang X."/>
            <person name="Li D."/>
            <person name="Liu D."/>
            <person name="Zhang X."/>
            <person name="Ji Z."/>
            <person name="Zhao W."/>
            <person name="Sun Y."/>
            <person name="Zhang Z."/>
            <person name="Bao J."/>
            <person name="Han Y."/>
            <person name="Dong L."/>
            <person name="Ji J."/>
            <person name="Chen P."/>
            <person name="Wu S."/>
            <person name="Liu J."/>
            <person name="Xiao Y."/>
            <person name="Bu D."/>
            <person name="Tan J."/>
            <person name="Yang L."/>
            <person name="Ye C."/>
            <person name="Zhang J."/>
            <person name="Xu J."/>
            <person name="Zhou Y."/>
            <person name="Yu Y."/>
            <person name="Zhang B."/>
            <person name="Zhuang S."/>
            <person name="Wei H."/>
            <person name="Liu B."/>
            <person name="Lei M."/>
            <person name="Yu H."/>
            <person name="Li Y."/>
            <person name="Xu H."/>
            <person name="Wei S."/>
            <person name="He X."/>
            <person name="Fang L."/>
            <person name="Zhang Z."/>
            <person name="Zhang Y."/>
            <person name="Huang X."/>
            <person name="Su Z."/>
            <person name="Tong W."/>
            <person name="Li J."/>
            <person name="Tong Z."/>
            <person name="Li S."/>
            <person name="Ye J."/>
            <person name="Wang L."/>
            <person name="Fang L."/>
            <person name="Lei T."/>
            <person name="Chen C."/>
            <person name="Chen H."/>
            <person name="Xu Z."/>
            <person name="Li H."/>
            <person name="Huang H."/>
            <person name="Zhang F."/>
            <person name="Xu H."/>
            <person name="Li N."/>
            <person name="Zhao C."/>
            <person name="Li S."/>
            <person name="Dong L."/>
            <person name="Huang Y."/>
            <person name="Li L."/>
            <person name="Xi Y."/>
            <person name="Qi Q."/>
            <person name="Li W."/>
            <person name="Zhang B."/>
            <person name="Hu W."/>
            <person name="Zhang Y."/>
            <person name="Tian X."/>
            <person name="Jiao Y."/>
            <person name="Liang X."/>
            <person name="Jin J."/>
            <person name="Gao L."/>
            <person name="Zheng W."/>
            <person name="Hao B."/>
            <person name="Liu S."/>
            <person name="Wang W."/>
            <person name="Yuan L."/>
            <person name="Cao M."/>
            <person name="McDermott J."/>
            <person name="Samudrala R."/>
            <person name="Wang J."/>
            <person name="Wong G.K."/>
            <person name="Yang H."/>
        </authorList>
    </citation>
    <scope>NUCLEOTIDE SEQUENCE [LARGE SCALE GENOMIC DNA]</scope>
    <source>
        <strain evidence="3">cv. 93-11</strain>
    </source>
</reference>
<feature type="compositionally biased region" description="Acidic residues" evidence="1">
    <location>
        <begin position="52"/>
        <end position="61"/>
    </location>
</feature>
<gene>
    <name evidence="2" type="ORF">OsI_06889</name>
</gene>
<organism evidence="2 3">
    <name type="scientific">Oryza sativa subsp. indica</name>
    <name type="common">Rice</name>
    <dbReference type="NCBI Taxonomy" id="39946"/>
    <lineage>
        <taxon>Eukaryota</taxon>
        <taxon>Viridiplantae</taxon>
        <taxon>Streptophyta</taxon>
        <taxon>Embryophyta</taxon>
        <taxon>Tracheophyta</taxon>
        <taxon>Spermatophyta</taxon>
        <taxon>Magnoliopsida</taxon>
        <taxon>Liliopsida</taxon>
        <taxon>Poales</taxon>
        <taxon>Poaceae</taxon>
        <taxon>BOP clade</taxon>
        <taxon>Oryzoideae</taxon>
        <taxon>Oryzeae</taxon>
        <taxon>Oryzinae</taxon>
        <taxon>Oryza</taxon>
        <taxon>Oryza sativa</taxon>
    </lineage>
</organism>